<dbReference type="GO" id="GO:0004674">
    <property type="term" value="F:protein serine/threonine kinase activity"/>
    <property type="evidence" value="ECO:0007669"/>
    <property type="project" value="UniProtKB-KW"/>
</dbReference>
<dbReference type="GeneID" id="25914332"/>
<dbReference type="InterPro" id="IPR000719">
    <property type="entry name" value="Prot_kinase_dom"/>
</dbReference>
<keyword evidence="3" id="KW-1185">Reference proteome</keyword>
<dbReference type="Gene3D" id="1.10.510.10">
    <property type="entry name" value="Transferase(Phosphotransferase) domain 1"/>
    <property type="match status" value="1"/>
</dbReference>
<protein>
    <submittedName>
        <fullName evidence="2">Serine/threonine protein kinase</fullName>
    </submittedName>
</protein>
<evidence type="ECO:0000313" key="3">
    <source>
        <dbReference type="Proteomes" id="UP000054560"/>
    </source>
</evidence>
<sequence length="358" mass="39980">MFTPDNNMIGCGGPLTLAVAISQIKERRRSPRTGATVLIPPCTPIQRTTPSGDLSNSDANIYAPKYLLNEFKNGHKTVRVYRGMVVKLYKGDADVASCATHEHRMAVLFANHPHIMNARGDIVFNQPRNLTVLRFTNHGFELNDAINRGMTVAQKVLVVSQIASAVQFMHSKGYVHRDIKMDNVCVSRTTTAATSGGARLNHVVATLVDLETCMVADEINPHHAVGTRAYFHPKMMTNAAQKRAPYADLSVYEVDVWAFAVMVLVMFREQHAWSVPHASNRNYQKFQSYVFDTPSAWVEDLRIVQSAGLNRNVVAENMVYTALRVLRTYHQSPPTALESREGHDNSPASIMEAFTWRP</sequence>
<keyword evidence="2" id="KW-0723">Serine/threonine-protein kinase</keyword>
<feature type="domain" description="Protein kinase" evidence="1">
    <location>
        <begin position="3"/>
        <end position="346"/>
    </location>
</feature>
<dbReference type="SUPFAM" id="SSF56112">
    <property type="entry name" value="Protein kinase-like (PK-like)"/>
    <property type="match status" value="1"/>
</dbReference>
<dbReference type="OrthoDB" id="5960454at2759"/>
<dbReference type="GO" id="GO:0044773">
    <property type="term" value="P:mitotic DNA damage checkpoint signaling"/>
    <property type="evidence" value="ECO:0007669"/>
    <property type="project" value="TreeGrafter"/>
</dbReference>
<dbReference type="SMART" id="SM00220">
    <property type="entry name" value="S_TKc"/>
    <property type="match status" value="1"/>
</dbReference>
<evidence type="ECO:0000313" key="2">
    <source>
        <dbReference type="EMBL" id="KNC73615.1"/>
    </source>
</evidence>
<dbReference type="PANTHER" id="PTHR44167">
    <property type="entry name" value="OVARIAN-SPECIFIC SERINE/THREONINE-PROTEIN KINASE LOK-RELATED"/>
    <property type="match status" value="1"/>
</dbReference>
<keyword evidence="2" id="KW-0418">Kinase</keyword>
<dbReference type="PANTHER" id="PTHR44167:SF24">
    <property type="entry name" value="SERINE_THREONINE-PROTEIN KINASE CHK2"/>
    <property type="match status" value="1"/>
</dbReference>
<dbReference type="STRING" id="667725.A0A0L0FA61"/>
<dbReference type="GO" id="GO:0005524">
    <property type="term" value="F:ATP binding"/>
    <property type="evidence" value="ECO:0007669"/>
    <property type="project" value="InterPro"/>
</dbReference>
<gene>
    <name evidence="2" type="ORF">SARC_13828</name>
</gene>
<reference evidence="2 3" key="1">
    <citation type="submission" date="2011-02" db="EMBL/GenBank/DDBJ databases">
        <title>The Genome Sequence of Sphaeroforma arctica JP610.</title>
        <authorList>
            <consortium name="The Broad Institute Genome Sequencing Platform"/>
            <person name="Russ C."/>
            <person name="Cuomo C."/>
            <person name="Young S.K."/>
            <person name="Zeng Q."/>
            <person name="Gargeya S."/>
            <person name="Alvarado L."/>
            <person name="Berlin A."/>
            <person name="Chapman S.B."/>
            <person name="Chen Z."/>
            <person name="Freedman E."/>
            <person name="Gellesch M."/>
            <person name="Goldberg J."/>
            <person name="Griggs A."/>
            <person name="Gujja S."/>
            <person name="Heilman E."/>
            <person name="Heiman D."/>
            <person name="Howarth C."/>
            <person name="Mehta T."/>
            <person name="Neiman D."/>
            <person name="Pearson M."/>
            <person name="Roberts A."/>
            <person name="Saif S."/>
            <person name="Shea T."/>
            <person name="Shenoy N."/>
            <person name="Sisk P."/>
            <person name="Stolte C."/>
            <person name="Sykes S."/>
            <person name="White J."/>
            <person name="Yandava C."/>
            <person name="Burger G."/>
            <person name="Gray M.W."/>
            <person name="Holland P.W.H."/>
            <person name="King N."/>
            <person name="Lang F.B.F."/>
            <person name="Roger A.J."/>
            <person name="Ruiz-Trillo I."/>
            <person name="Haas B."/>
            <person name="Nusbaum C."/>
            <person name="Birren B."/>
        </authorList>
    </citation>
    <scope>NUCLEOTIDE SEQUENCE [LARGE SCALE GENOMIC DNA]</scope>
    <source>
        <strain evidence="2 3">JP610</strain>
    </source>
</reference>
<dbReference type="InterPro" id="IPR008271">
    <property type="entry name" value="Ser/Thr_kinase_AS"/>
</dbReference>
<dbReference type="InterPro" id="IPR011009">
    <property type="entry name" value="Kinase-like_dom_sf"/>
</dbReference>
<dbReference type="Pfam" id="PF00069">
    <property type="entry name" value="Pkinase"/>
    <property type="match status" value="1"/>
</dbReference>
<dbReference type="RefSeq" id="XP_014147517.1">
    <property type="nucleotide sequence ID" value="XM_014292042.1"/>
</dbReference>
<dbReference type="Proteomes" id="UP000054560">
    <property type="component" value="Unassembled WGS sequence"/>
</dbReference>
<dbReference type="GO" id="GO:0005634">
    <property type="term" value="C:nucleus"/>
    <property type="evidence" value="ECO:0007669"/>
    <property type="project" value="TreeGrafter"/>
</dbReference>
<accession>A0A0L0FA61</accession>
<dbReference type="PROSITE" id="PS00108">
    <property type="entry name" value="PROTEIN_KINASE_ST"/>
    <property type="match status" value="1"/>
</dbReference>
<dbReference type="EMBL" id="KQ245387">
    <property type="protein sequence ID" value="KNC73615.1"/>
    <property type="molecule type" value="Genomic_DNA"/>
</dbReference>
<proteinExistence type="predicted"/>
<keyword evidence="2" id="KW-0808">Transferase</keyword>
<dbReference type="eggNOG" id="KOG0590">
    <property type="taxonomic scope" value="Eukaryota"/>
</dbReference>
<evidence type="ECO:0000259" key="1">
    <source>
        <dbReference type="PROSITE" id="PS50011"/>
    </source>
</evidence>
<dbReference type="AlphaFoldDB" id="A0A0L0FA61"/>
<name>A0A0L0FA61_9EUKA</name>
<dbReference type="PROSITE" id="PS50011">
    <property type="entry name" value="PROTEIN_KINASE_DOM"/>
    <property type="match status" value="1"/>
</dbReference>
<organism evidence="2 3">
    <name type="scientific">Sphaeroforma arctica JP610</name>
    <dbReference type="NCBI Taxonomy" id="667725"/>
    <lineage>
        <taxon>Eukaryota</taxon>
        <taxon>Ichthyosporea</taxon>
        <taxon>Ichthyophonida</taxon>
        <taxon>Sphaeroforma</taxon>
    </lineage>
</organism>